<dbReference type="STRING" id="152268.A6K24_06295"/>
<evidence type="ECO:0000313" key="3">
    <source>
        <dbReference type="Proteomes" id="UP000078534"/>
    </source>
</evidence>
<proteinExistence type="predicted"/>
<evidence type="ECO:0000256" key="1">
    <source>
        <dbReference type="SAM" id="Phobius"/>
    </source>
</evidence>
<reference evidence="3" key="1">
    <citation type="submission" date="2016-04" db="EMBL/GenBank/DDBJ databases">
        <authorList>
            <person name="Lyu Z."/>
            <person name="Lyu W."/>
        </authorList>
    </citation>
    <scope>NUCLEOTIDE SEQUENCE [LARGE SCALE GENOMIC DNA]</scope>
    <source>
        <strain evidence="3">C44</strain>
    </source>
</reference>
<sequence length="108" mass="12652">MKNCKGFSFAETIAAFSMWSLIVTILIPQLVLLTQERMNTQESLKAYKVLHQKTQEVALNNAPMVNEEFVQEDVQYNLSWEEEEKYKRACLYWTNSFKKTKSVCFLVS</sequence>
<feature type="transmembrane region" description="Helical" evidence="1">
    <location>
        <begin position="12"/>
        <end position="33"/>
    </location>
</feature>
<dbReference type="Proteomes" id="UP000078534">
    <property type="component" value="Unassembled WGS sequence"/>
</dbReference>
<keyword evidence="1" id="KW-0472">Membrane</keyword>
<evidence type="ECO:0000313" key="2">
    <source>
        <dbReference type="EMBL" id="OAS85118.1"/>
    </source>
</evidence>
<protein>
    <recommendedName>
        <fullName evidence="4">Type II secretion system protein</fullName>
    </recommendedName>
</protein>
<organism evidence="2 3">
    <name type="scientific">Metabacillus litoralis</name>
    <dbReference type="NCBI Taxonomy" id="152268"/>
    <lineage>
        <taxon>Bacteria</taxon>
        <taxon>Bacillati</taxon>
        <taxon>Bacillota</taxon>
        <taxon>Bacilli</taxon>
        <taxon>Bacillales</taxon>
        <taxon>Bacillaceae</taxon>
        <taxon>Metabacillus</taxon>
    </lineage>
</organism>
<keyword evidence="3" id="KW-1185">Reference proteome</keyword>
<dbReference type="NCBIfam" id="NF041013">
    <property type="entry name" value="T4P_ComGE"/>
    <property type="match status" value="1"/>
</dbReference>
<dbReference type="InterPro" id="IPR053468">
    <property type="entry name" value="ComGE-like"/>
</dbReference>
<dbReference type="EMBL" id="LWSG01000023">
    <property type="protein sequence ID" value="OAS85118.1"/>
    <property type="molecule type" value="Genomic_DNA"/>
</dbReference>
<dbReference type="AlphaFoldDB" id="A0A179SV10"/>
<accession>A0A179SV10</accession>
<evidence type="ECO:0008006" key="4">
    <source>
        <dbReference type="Google" id="ProtNLM"/>
    </source>
</evidence>
<dbReference type="RefSeq" id="WP_066335021.1">
    <property type="nucleotide sequence ID" value="NZ_LWSG01000023.1"/>
</dbReference>
<comment type="caution">
    <text evidence="2">The sequence shown here is derived from an EMBL/GenBank/DDBJ whole genome shotgun (WGS) entry which is preliminary data.</text>
</comment>
<keyword evidence="1" id="KW-0812">Transmembrane</keyword>
<keyword evidence="1" id="KW-1133">Transmembrane helix</keyword>
<gene>
    <name evidence="2" type="ORF">A6K24_06295</name>
</gene>
<name>A0A179SV10_9BACI</name>